<sequence>MLGLTSLSRPFIQFSSSVIRQTVPAGIFVRTIMKTHKGAAKRWRKTANGFKRGQAARNHGNTGWSSGVLKGDGSKVMSTKEQTKRLKKLLPYH</sequence>
<protein>
    <recommendedName>
        <fullName evidence="4">50S ribosomal protein L35</fullName>
    </recommendedName>
</protein>
<dbReference type="PRINTS" id="PR00064">
    <property type="entry name" value="RIBOSOMALL35"/>
</dbReference>
<dbReference type="OMA" id="PAHESHI"/>
<dbReference type="AlphaFoldDB" id="A0A1E4RXU9"/>
<dbReference type="OrthoDB" id="162638at2759"/>
<dbReference type="InterPro" id="IPR021137">
    <property type="entry name" value="Ribosomal_bL35-like"/>
</dbReference>
<dbReference type="Proteomes" id="UP000094389">
    <property type="component" value="Unassembled WGS sequence"/>
</dbReference>
<evidence type="ECO:0000313" key="6">
    <source>
        <dbReference type="EMBL" id="ODV72021.1"/>
    </source>
</evidence>
<evidence type="ECO:0000256" key="4">
    <source>
        <dbReference type="RuleBase" id="RU000568"/>
    </source>
</evidence>
<dbReference type="Pfam" id="PF01632">
    <property type="entry name" value="Ribosomal_L35p"/>
    <property type="match status" value="1"/>
</dbReference>
<accession>A0A1E4RXU9</accession>
<dbReference type="GO" id="GO:0006412">
    <property type="term" value="P:translation"/>
    <property type="evidence" value="ECO:0007669"/>
    <property type="project" value="InterPro"/>
</dbReference>
<dbReference type="InterPro" id="IPR001706">
    <property type="entry name" value="Ribosomal_bL35"/>
</dbReference>
<evidence type="ECO:0000256" key="5">
    <source>
        <dbReference type="SAM" id="MobiDB-lite"/>
    </source>
</evidence>
<keyword evidence="2 4" id="KW-0689">Ribosomal protein</keyword>
<dbReference type="Gene3D" id="4.10.410.60">
    <property type="match status" value="1"/>
</dbReference>
<feature type="region of interest" description="Disordered" evidence="5">
    <location>
        <begin position="53"/>
        <end position="93"/>
    </location>
</feature>
<organism evidence="6 7">
    <name type="scientific">Cyberlindnera jadinii (strain ATCC 18201 / CBS 1600 / BCRC 20928 / JCM 3617 / NBRC 0987 / NRRL Y-1542)</name>
    <name type="common">Torula yeast</name>
    <name type="synonym">Candida utilis</name>
    <dbReference type="NCBI Taxonomy" id="983966"/>
    <lineage>
        <taxon>Eukaryota</taxon>
        <taxon>Fungi</taxon>
        <taxon>Dikarya</taxon>
        <taxon>Ascomycota</taxon>
        <taxon>Saccharomycotina</taxon>
        <taxon>Saccharomycetes</taxon>
        <taxon>Phaffomycetales</taxon>
        <taxon>Phaffomycetaceae</taxon>
        <taxon>Cyberlindnera</taxon>
    </lineage>
</organism>
<gene>
    <name evidence="6" type="ORF">CYBJADRAFT_130684</name>
</gene>
<keyword evidence="7" id="KW-1185">Reference proteome</keyword>
<comment type="similarity">
    <text evidence="1 4">Belongs to the bacterial ribosomal protein bL35 family.</text>
</comment>
<dbReference type="EMBL" id="KV453937">
    <property type="protein sequence ID" value="ODV72021.1"/>
    <property type="molecule type" value="Genomic_DNA"/>
</dbReference>
<dbReference type="PANTHER" id="PTHR33343:SF1">
    <property type="entry name" value="LARGE RIBOSOMAL SUBUNIT PROTEIN BL35M"/>
    <property type="match status" value="1"/>
</dbReference>
<evidence type="ECO:0000256" key="1">
    <source>
        <dbReference type="ARBA" id="ARBA00006598"/>
    </source>
</evidence>
<dbReference type="STRING" id="983966.A0A1E4RXU9"/>
<evidence type="ECO:0000313" key="7">
    <source>
        <dbReference type="Proteomes" id="UP000094389"/>
    </source>
</evidence>
<dbReference type="GO" id="GO:0015934">
    <property type="term" value="C:large ribosomal subunit"/>
    <property type="evidence" value="ECO:0007669"/>
    <property type="project" value="TreeGrafter"/>
</dbReference>
<dbReference type="GO" id="GO:0003735">
    <property type="term" value="F:structural constituent of ribosome"/>
    <property type="evidence" value="ECO:0007669"/>
    <property type="project" value="InterPro"/>
</dbReference>
<dbReference type="PANTHER" id="PTHR33343">
    <property type="entry name" value="54S RIBOSOMAL PROTEIN BL35M"/>
    <property type="match status" value="1"/>
</dbReference>
<dbReference type="SUPFAM" id="SSF143034">
    <property type="entry name" value="L35p-like"/>
    <property type="match status" value="1"/>
</dbReference>
<reference evidence="6 7" key="1">
    <citation type="journal article" date="2016" name="Proc. Natl. Acad. Sci. U.S.A.">
        <title>Comparative genomics of biotechnologically important yeasts.</title>
        <authorList>
            <person name="Riley R."/>
            <person name="Haridas S."/>
            <person name="Wolfe K.H."/>
            <person name="Lopes M.R."/>
            <person name="Hittinger C.T."/>
            <person name="Goeker M."/>
            <person name="Salamov A.A."/>
            <person name="Wisecaver J.H."/>
            <person name="Long T.M."/>
            <person name="Calvey C.H."/>
            <person name="Aerts A.L."/>
            <person name="Barry K.W."/>
            <person name="Choi C."/>
            <person name="Clum A."/>
            <person name="Coughlan A.Y."/>
            <person name="Deshpande S."/>
            <person name="Douglass A.P."/>
            <person name="Hanson S.J."/>
            <person name="Klenk H.-P."/>
            <person name="LaButti K.M."/>
            <person name="Lapidus A."/>
            <person name="Lindquist E.A."/>
            <person name="Lipzen A.M."/>
            <person name="Meier-Kolthoff J.P."/>
            <person name="Ohm R.A."/>
            <person name="Otillar R.P."/>
            <person name="Pangilinan J.L."/>
            <person name="Peng Y."/>
            <person name="Rokas A."/>
            <person name="Rosa C.A."/>
            <person name="Scheuner C."/>
            <person name="Sibirny A.A."/>
            <person name="Slot J.C."/>
            <person name="Stielow J.B."/>
            <person name="Sun H."/>
            <person name="Kurtzman C.P."/>
            <person name="Blackwell M."/>
            <person name="Grigoriev I.V."/>
            <person name="Jeffries T.W."/>
        </authorList>
    </citation>
    <scope>NUCLEOTIDE SEQUENCE [LARGE SCALE GENOMIC DNA]</scope>
    <source>
        <strain evidence="7">ATCC 18201 / CBS 1600 / BCRC 20928 / JCM 3617 / NBRC 0987 / NRRL Y-1542</strain>
    </source>
</reference>
<dbReference type="InterPro" id="IPR037229">
    <property type="entry name" value="Ribosomal_bL35_sf"/>
</dbReference>
<name>A0A1E4RXU9_CYBJN</name>
<dbReference type="RefSeq" id="XP_020069060.1">
    <property type="nucleotide sequence ID" value="XM_020212937.1"/>
</dbReference>
<evidence type="ECO:0000256" key="3">
    <source>
        <dbReference type="ARBA" id="ARBA00023274"/>
    </source>
</evidence>
<proteinExistence type="inferred from homology"/>
<dbReference type="GeneID" id="30987333"/>
<keyword evidence="3 4" id="KW-0687">Ribonucleoprotein</keyword>
<evidence type="ECO:0000256" key="2">
    <source>
        <dbReference type="ARBA" id="ARBA00022980"/>
    </source>
</evidence>